<dbReference type="Proteomes" id="UP000000483">
    <property type="component" value="Chromosome"/>
</dbReference>
<name>F2NJ39_DESAR</name>
<dbReference type="InterPro" id="IPR028357">
    <property type="entry name" value="UDPglc_DH_bac"/>
</dbReference>
<dbReference type="AlphaFoldDB" id="F2NJ39"/>
<dbReference type="GO" id="GO:0051287">
    <property type="term" value="F:NAD binding"/>
    <property type="evidence" value="ECO:0007669"/>
    <property type="project" value="InterPro"/>
</dbReference>
<feature type="binding site" evidence="11">
    <location>
        <position position="271"/>
    </location>
    <ligand>
        <name>NAD(+)</name>
        <dbReference type="ChEBI" id="CHEBI:57540"/>
    </ligand>
</feature>
<dbReference type="Gene3D" id="1.20.5.100">
    <property type="entry name" value="Cytochrome c1, transmembrane anchor, C-terminal"/>
    <property type="match status" value="1"/>
</dbReference>
<evidence type="ECO:0000313" key="14">
    <source>
        <dbReference type="Proteomes" id="UP000000483"/>
    </source>
</evidence>
<evidence type="ECO:0000256" key="11">
    <source>
        <dbReference type="PIRSR" id="PIRSR500134-3"/>
    </source>
</evidence>
<proteinExistence type="inferred from homology"/>
<protein>
    <recommendedName>
        <fullName evidence="4 8">UDP-glucose 6-dehydrogenase</fullName>
        <ecNumber evidence="3 8">1.1.1.22</ecNumber>
    </recommendedName>
</protein>
<dbReference type="PIRSF" id="PIRSF000124">
    <property type="entry name" value="UDPglc_GDPman_dh"/>
    <property type="match status" value="1"/>
</dbReference>
<comment type="similarity">
    <text evidence="2 8">Belongs to the UDP-glucose/GDP-mannose dehydrogenase family.</text>
</comment>
<dbReference type="PROSITE" id="PS51257">
    <property type="entry name" value="PROKAR_LIPOPROTEIN"/>
    <property type="match status" value="1"/>
</dbReference>
<feature type="binding site" evidence="10">
    <location>
        <position position="329"/>
    </location>
    <ligand>
        <name>substrate</name>
    </ligand>
</feature>
<dbReference type="UniPathway" id="UPA00038">
    <property type="reaction ID" value="UER00491"/>
</dbReference>
<dbReference type="OrthoDB" id="9803238at2"/>
<keyword evidence="5 8" id="KW-0560">Oxidoreductase</keyword>
<feature type="domain" description="UDP-glucose/GDP-mannose dehydrogenase C-terminal" evidence="12">
    <location>
        <begin position="322"/>
        <end position="429"/>
    </location>
</feature>
<dbReference type="InterPro" id="IPR014027">
    <property type="entry name" value="UDP-Glc/GDP-Man_DH_C"/>
</dbReference>
<dbReference type="InterPro" id="IPR036220">
    <property type="entry name" value="UDP-Glc/GDP-Man_DH_C_sf"/>
</dbReference>
<dbReference type="Pfam" id="PF03721">
    <property type="entry name" value="UDPG_MGDP_dh_N"/>
    <property type="match status" value="1"/>
</dbReference>
<evidence type="ECO:0000256" key="6">
    <source>
        <dbReference type="ARBA" id="ARBA00023027"/>
    </source>
</evidence>
<feature type="binding site" evidence="10">
    <location>
        <begin position="257"/>
        <end position="261"/>
    </location>
    <ligand>
        <name>substrate</name>
    </ligand>
</feature>
<dbReference type="Pfam" id="PF00984">
    <property type="entry name" value="UDPG_MGDP_dh"/>
    <property type="match status" value="1"/>
</dbReference>
<sequence>MKLAMIGVGYVGLVTGACFAQTGHEVICMDIDSKKIEGLRKNEIEIPIYEPGLKDYVKLNVAAGRLSFTTDLNQAVSQSQVIFICVGTPSREDGSADLRYVYEVARSVGQTMQEYKIVVDKSTVPVGTAARVRQLIAKELARRGTNLTFDVVSNPEFLREGSAIDDFMRPDRIVVGVESPEAERIMQELYKPWTDGKFELFVMEVPSAEMTKYAANSFLATKISFINEIANLCALTGANIKSVQKGMGSDKRIGPHFLYPGLGYGGSCFPKDVKALVYIAQTLAYNFKILEATEIVNQAQRHRFILEITRYFQNNLEGKKLALWGLAFKPETDDIREAPSLTIIERLLEMGAELSVHDPEAMKEVQFYFRKHANRDRITYADLPEAALPKAEALIINTEWEVYKNAELNLIKSRMKNPVVFDGRNIYDPAKMREMGFTYFFVG</sequence>
<evidence type="ECO:0000256" key="1">
    <source>
        <dbReference type="ARBA" id="ARBA00004701"/>
    </source>
</evidence>
<feature type="active site" description="Nucleophile" evidence="9">
    <location>
        <position position="268"/>
    </location>
</feature>
<dbReference type="GO" id="GO:0006065">
    <property type="term" value="P:UDP-glucuronate biosynthetic process"/>
    <property type="evidence" value="ECO:0007669"/>
    <property type="project" value="UniProtKB-UniPathway"/>
</dbReference>
<keyword evidence="6 8" id="KW-0520">NAD</keyword>
<evidence type="ECO:0000256" key="5">
    <source>
        <dbReference type="ARBA" id="ARBA00023002"/>
    </source>
</evidence>
<dbReference type="Pfam" id="PF03720">
    <property type="entry name" value="UDPG_MGDP_dh_C"/>
    <property type="match status" value="1"/>
</dbReference>
<dbReference type="GO" id="GO:0000271">
    <property type="term" value="P:polysaccharide biosynthetic process"/>
    <property type="evidence" value="ECO:0007669"/>
    <property type="project" value="InterPro"/>
</dbReference>
<dbReference type="SMART" id="SM00984">
    <property type="entry name" value="UDPG_MGDP_dh_C"/>
    <property type="match status" value="1"/>
</dbReference>
<evidence type="ECO:0000256" key="8">
    <source>
        <dbReference type="PIRNR" id="PIRNR000124"/>
    </source>
</evidence>
<reference evidence="13 14" key="1">
    <citation type="journal article" date="2011" name="Stand. Genomic Sci.">
        <title>Complete genome sequence of the acetate-degrading sulfate reducer Desulfobacca acetoxidans type strain (ASRB2).</title>
        <authorList>
            <person name="Goker M."/>
            <person name="Teshima H."/>
            <person name="Lapidus A."/>
            <person name="Nolan M."/>
            <person name="Lucas S."/>
            <person name="Hammon N."/>
            <person name="Deshpande S."/>
            <person name="Cheng J.F."/>
            <person name="Tapia R."/>
            <person name="Han C."/>
            <person name="Goodwin L."/>
            <person name="Pitluck S."/>
            <person name="Huntemann M."/>
            <person name="Liolios K."/>
            <person name="Ivanova N."/>
            <person name="Pagani I."/>
            <person name="Mavromatis K."/>
            <person name="Ovchinikova G."/>
            <person name="Pati A."/>
            <person name="Chen A."/>
            <person name="Palaniappan K."/>
            <person name="Land M."/>
            <person name="Hauser L."/>
            <person name="Brambilla E.M."/>
            <person name="Rohde M."/>
            <person name="Spring S."/>
            <person name="Detter J.C."/>
            <person name="Woyke T."/>
            <person name="Bristow J."/>
            <person name="Eisen J.A."/>
            <person name="Markowitz V."/>
            <person name="Hugenholtz P."/>
            <person name="Kyrpides N.C."/>
            <person name="Klenk H.P."/>
        </authorList>
    </citation>
    <scope>NUCLEOTIDE SEQUENCE [LARGE SCALE GENOMIC DNA]</scope>
    <source>
        <strain evidence="14">ATCC 700848 / DSM 11109 / ASRB2</strain>
    </source>
</reference>
<dbReference type="EMBL" id="CP002629">
    <property type="protein sequence ID" value="AEB07997.1"/>
    <property type="molecule type" value="Genomic_DNA"/>
</dbReference>
<comment type="pathway">
    <text evidence="1">Nucleotide-sugar biosynthesis; UDP-alpha-D-glucuronate biosynthesis; UDP-alpha-D-glucuronate from UDP-alpha-D-glucose: step 1/1.</text>
</comment>
<feature type="binding site" evidence="11">
    <location>
        <position position="30"/>
    </location>
    <ligand>
        <name>NAD(+)</name>
        <dbReference type="ChEBI" id="CHEBI:57540"/>
    </ligand>
</feature>
<evidence type="ECO:0000256" key="2">
    <source>
        <dbReference type="ARBA" id="ARBA00006601"/>
    </source>
</evidence>
<gene>
    <name evidence="13" type="ordered locus">Desac_0099</name>
</gene>
<feature type="binding site" evidence="11">
    <location>
        <position position="35"/>
    </location>
    <ligand>
        <name>NAD(+)</name>
        <dbReference type="ChEBI" id="CHEBI:57540"/>
    </ligand>
</feature>
<dbReference type="KEGG" id="dao:Desac_0099"/>
<feature type="binding site" evidence="11">
    <location>
        <position position="88"/>
    </location>
    <ligand>
        <name>NAD(+)</name>
        <dbReference type="ChEBI" id="CHEBI:57540"/>
    </ligand>
</feature>
<evidence type="ECO:0000256" key="9">
    <source>
        <dbReference type="PIRSR" id="PIRSR500134-1"/>
    </source>
</evidence>
<evidence type="ECO:0000256" key="4">
    <source>
        <dbReference type="ARBA" id="ARBA00015132"/>
    </source>
</evidence>
<feature type="binding site" evidence="11">
    <location>
        <position position="336"/>
    </location>
    <ligand>
        <name>NAD(+)</name>
        <dbReference type="ChEBI" id="CHEBI:57540"/>
    </ligand>
</feature>
<dbReference type="PIRSF" id="PIRSF500134">
    <property type="entry name" value="UDPglc_DH_bac"/>
    <property type="match status" value="1"/>
</dbReference>
<dbReference type="GO" id="GO:0003979">
    <property type="term" value="F:UDP-glucose 6-dehydrogenase activity"/>
    <property type="evidence" value="ECO:0007669"/>
    <property type="project" value="UniProtKB-EC"/>
</dbReference>
<dbReference type="InterPro" id="IPR014026">
    <property type="entry name" value="UDP-Glc/GDP-Man_DH_dimer"/>
</dbReference>
<dbReference type="HOGENOM" id="CLU_023810_1_2_7"/>
<comment type="catalytic activity">
    <reaction evidence="7 8">
        <text>UDP-alpha-D-glucose + 2 NAD(+) + H2O = UDP-alpha-D-glucuronate + 2 NADH + 3 H(+)</text>
        <dbReference type="Rhea" id="RHEA:23596"/>
        <dbReference type="ChEBI" id="CHEBI:15377"/>
        <dbReference type="ChEBI" id="CHEBI:15378"/>
        <dbReference type="ChEBI" id="CHEBI:57540"/>
        <dbReference type="ChEBI" id="CHEBI:57945"/>
        <dbReference type="ChEBI" id="CHEBI:58052"/>
        <dbReference type="ChEBI" id="CHEBI:58885"/>
        <dbReference type="EC" id="1.1.1.22"/>
    </reaction>
</comment>
<feature type="binding site" evidence="10">
    <location>
        <position position="212"/>
    </location>
    <ligand>
        <name>substrate</name>
    </ligand>
</feature>
<dbReference type="STRING" id="880072.Desac_0099"/>
<feature type="binding site" evidence="11">
    <location>
        <position position="160"/>
    </location>
    <ligand>
        <name>NAD(+)</name>
        <dbReference type="ChEBI" id="CHEBI:57540"/>
    </ligand>
</feature>
<dbReference type="SUPFAM" id="SSF48179">
    <property type="entry name" value="6-phosphogluconate dehydrogenase C-terminal domain-like"/>
    <property type="match status" value="1"/>
</dbReference>
<dbReference type="InterPro" id="IPR036291">
    <property type="entry name" value="NAD(P)-bd_dom_sf"/>
</dbReference>
<dbReference type="SUPFAM" id="SSF52413">
    <property type="entry name" value="UDP-glucose/GDP-mannose dehydrogenase C-terminal domain"/>
    <property type="match status" value="1"/>
</dbReference>
<dbReference type="InterPro" id="IPR017476">
    <property type="entry name" value="UDP-Glc/GDP-Man"/>
</dbReference>
<feature type="binding site" evidence="10">
    <location>
        <position position="265"/>
    </location>
    <ligand>
        <name>substrate</name>
    </ligand>
</feature>
<dbReference type="InterPro" id="IPR008927">
    <property type="entry name" value="6-PGluconate_DH-like_C_sf"/>
</dbReference>
<evidence type="ECO:0000256" key="3">
    <source>
        <dbReference type="ARBA" id="ARBA00012954"/>
    </source>
</evidence>
<dbReference type="PANTHER" id="PTHR43750:SF3">
    <property type="entry name" value="UDP-GLUCOSE 6-DEHYDROGENASE TUAD"/>
    <property type="match status" value="1"/>
</dbReference>
<keyword evidence="14" id="KW-1185">Reference proteome</keyword>
<evidence type="ECO:0000259" key="12">
    <source>
        <dbReference type="SMART" id="SM00984"/>
    </source>
</evidence>
<evidence type="ECO:0000256" key="7">
    <source>
        <dbReference type="ARBA" id="ARBA00047473"/>
    </source>
</evidence>
<dbReference type="EC" id="1.1.1.22" evidence="3 8"/>
<evidence type="ECO:0000256" key="10">
    <source>
        <dbReference type="PIRSR" id="PIRSR500134-2"/>
    </source>
</evidence>
<reference evidence="14" key="2">
    <citation type="submission" date="2011-03" db="EMBL/GenBank/DDBJ databases">
        <title>The complete genome of Desulfobacca acetoxidans DSM 11109.</title>
        <authorList>
            <consortium name="US DOE Joint Genome Institute (JGI-PGF)"/>
            <person name="Lucas S."/>
            <person name="Copeland A."/>
            <person name="Lapidus A."/>
            <person name="Bruce D."/>
            <person name="Goodwin L."/>
            <person name="Pitluck S."/>
            <person name="Peters L."/>
            <person name="Kyrpides N."/>
            <person name="Mavromatis K."/>
            <person name="Ivanova N."/>
            <person name="Ovchinnikova G."/>
            <person name="Teshima H."/>
            <person name="Detter J.C."/>
            <person name="Han C."/>
            <person name="Land M."/>
            <person name="Hauser L."/>
            <person name="Markowitz V."/>
            <person name="Cheng J.-F."/>
            <person name="Hugenholtz P."/>
            <person name="Woyke T."/>
            <person name="Wu D."/>
            <person name="Spring S."/>
            <person name="Schueler E."/>
            <person name="Brambilla E."/>
            <person name="Klenk H.-P."/>
            <person name="Eisen J.A."/>
        </authorList>
    </citation>
    <scope>NUCLEOTIDE SEQUENCE [LARGE SCALE GENOMIC DNA]</scope>
    <source>
        <strain evidence="14">ATCC 700848 / DSM 11109 / ASRB2</strain>
    </source>
</reference>
<dbReference type="PANTHER" id="PTHR43750">
    <property type="entry name" value="UDP-GLUCOSE 6-DEHYDROGENASE TUAD"/>
    <property type="match status" value="1"/>
</dbReference>
<evidence type="ECO:0000313" key="13">
    <source>
        <dbReference type="EMBL" id="AEB07997.1"/>
    </source>
</evidence>
<accession>F2NJ39</accession>
<dbReference type="RefSeq" id="WP_013705110.1">
    <property type="nucleotide sequence ID" value="NC_015388.1"/>
</dbReference>
<feature type="binding site" evidence="11">
    <location>
        <position position="123"/>
    </location>
    <ligand>
        <name>NAD(+)</name>
        <dbReference type="ChEBI" id="CHEBI:57540"/>
    </ligand>
</feature>
<organism evidence="13 14">
    <name type="scientific">Desulfobacca acetoxidans (strain ATCC 700848 / DSM 11109 / ASRB2)</name>
    <dbReference type="NCBI Taxonomy" id="880072"/>
    <lineage>
        <taxon>Bacteria</taxon>
        <taxon>Pseudomonadati</taxon>
        <taxon>Thermodesulfobacteriota</taxon>
        <taxon>Desulfobaccia</taxon>
        <taxon>Desulfobaccales</taxon>
        <taxon>Desulfobaccaceae</taxon>
        <taxon>Desulfobacca</taxon>
    </lineage>
</organism>
<dbReference type="SUPFAM" id="SSF51735">
    <property type="entry name" value="NAD(P)-binding Rossmann-fold domains"/>
    <property type="match status" value="1"/>
</dbReference>
<dbReference type="NCBIfam" id="TIGR03026">
    <property type="entry name" value="NDP-sugDHase"/>
    <property type="match status" value="1"/>
</dbReference>
<dbReference type="Gene3D" id="3.40.50.720">
    <property type="entry name" value="NAD(P)-binding Rossmann-like Domain"/>
    <property type="match status" value="2"/>
</dbReference>
<feature type="binding site" evidence="10">
    <location>
        <begin position="157"/>
        <end position="160"/>
    </location>
    <ligand>
        <name>substrate</name>
    </ligand>
</feature>
<dbReference type="InterPro" id="IPR001732">
    <property type="entry name" value="UDP-Glc/GDP-Man_DH_N"/>
</dbReference>
<dbReference type="eggNOG" id="COG1004">
    <property type="taxonomic scope" value="Bacteria"/>
</dbReference>